<dbReference type="InterPro" id="IPR036291">
    <property type="entry name" value="NAD(P)-bd_dom_sf"/>
</dbReference>
<reference evidence="1" key="1">
    <citation type="submission" date="2020-05" db="EMBL/GenBank/DDBJ databases">
        <authorList>
            <person name="Chiriac C."/>
            <person name="Salcher M."/>
            <person name="Ghai R."/>
            <person name="Kavagutti S V."/>
        </authorList>
    </citation>
    <scope>NUCLEOTIDE SEQUENCE</scope>
</reference>
<dbReference type="SUPFAM" id="SSF51735">
    <property type="entry name" value="NAD(P)-binding Rossmann-fold domains"/>
    <property type="match status" value="1"/>
</dbReference>
<sequence>MKIAITGHTAGIGQALATAYEEDGHTIVGLSRSNGFNIRSTPKVADVIEVCDMFINNAQAGYAQTELLLEVHRRWVSTRKRIVVISTMLAQFPVTVVPGLEEYHLQKRALEDAVAQLRYKMSGPQITLVRPGMVATHSELQAGADPTTWARVLVSMLRMADANNLDIPDISLGQKL</sequence>
<proteinExistence type="predicted"/>
<evidence type="ECO:0000313" key="1">
    <source>
        <dbReference type="EMBL" id="CAB5214455.1"/>
    </source>
</evidence>
<dbReference type="Gene3D" id="3.40.50.720">
    <property type="entry name" value="NAD(P)-binding Rossmann-like Domain"/>
    <property type="match status" value="1"/>
</dbReference>
<protein>
    <submittedName>
        <fullName evidence="1">Uncharacterized protein</fullName>
    </submittedName>
</protein>
<dbReference type="InterPro" id="IPR002347">
    <property type="entry name" value="SDR_fam"/>
</dbReference>
<accession>A0A6J7WK10</accession>
<gene>
    <name evidence="1" type="ORF">UFOVP190_122</name>
</gene>
<dbReference type="PRINTS" id="PR00081">
    <property type="entry name" value="GDHRDH"/>
</dbReference>
<name>A0A6J7WK10_9CAUD</name>
<organism evidence="1">
    <name type="scientific">uncultured Caudovirales phage</name>
    <dbReference type="NCBI Taxonomy" id="2100421"/>
    <lineage>
        <taxon>Viruses</taxon>
        <taxon>Duplodnaviria</taxon>
        <taxon>Heunggongvirae</taxon>
        <taxon>Uroviricota</taxon>
        <taxon>Caudoviricetes</taxon>
        <taxon>Peduoviridae</taxon>
        <taxon>Maltschvirus</taxon>
        <taxon>Maltschvirus maltsch</taxon>
    </lineage>
</organism>
<dbReference type="EMBL" id="LR798243">
    <property type="protein sequence ID" value="CAB5214455.1"/>
    <property type="molecule type" value="Genomic_DNA"/>
</dbReference>